<evidence type="ECO:0000313" key="2">
    <source>
        <dbReference type="Proteomes" id="UP000011080"/>
    </source>
</evidence>
<gene>
    <name evidence="1" type="ORF">M91_03210</name>
</gene>
<reference evidence="1 2" key="1">
    <citation type="journal article" date="2012" name="Nat. Genet.">
        <title>The yak genome and adaptation to life at high altitude.</title>
        <authorList>
            <person name="Qiu Q."/>
            <person name="Zhang G."/>
            <person name="Ma T."/>
            <person name="Qian W."/>
            <person name="Wang J."/>
            <person name="Ye Z."/>
            <person name="Cao C."/>
            <person name="Hu Q."/>
            <person name="Kim J."/>
            <person name="Larkin D.M."/>
            <person name="Auvil L."/>
            <person name="Capitanu B."/>
            <person name="Ma J."/>
            <person name="Lewin H.A."/>
            <person name="Qian X."/>
            <person name="Lang Y."/>
            <person name="Zhou R."/>
            <person name="Wang L."/>
            <person name="Wang K."/>
            <person name="Xia J."/>
            <person name="Liao S."/>
            <person name="Pan S."/>
            <person name="Lu X."/>
            <person name="Hou H."/>
            <person name="Wang Y."/>
            <person name="Zang X."/>
            <person name="Yin Y."/>
            <person name="Ma H."/>
            <person name="Zhang J."/>
            <person name="Wang Z."/>
            <person name="Zhang Y."/>
            <person name="Zhang D."/>
            <person name="Yonezawa T."/>
            <person name="Hasegawa M."/>
            <person name="Zhong Y."/>
            <person name="Liu W."/>
            <person name="Zhang Y."/>
            <person name="Huang Z."/>
            <person name="Zhang S."/>
            <person name="Long R."/>
            <person name="Yang H."/>
            <person name="Wang J."/>
            <person name="Lenstra J.A."/>
            <person name="Cooper D.N."/>
            <person name="Wu Y."/>
            <person name="Wang J."/>
            <person name="Shi P."/>
            <person name="Wang J."/>
            <person name="Liu J."/>
        </authorList>
    </citation>
    <scope>NUCLEOTIDE SEQUENCE [LARGE SCALE GENOMIC DNA]</scope>
    <source>
        <strain evidence="2">yakQH1</strain>
    </source>
</reference>
<feature type="non-terminal residue" evidence="1">
    <location>
        <position position="1"/>
    </location>
</feature>
<protein>
    <submittedName>
        <fullName evidence="1">Uncharacterized protein</fullName>
    </submittedName>
</protein>
<dbReference type="Proteomes" id="UP000011080">
    <property type="component" value="Unassembled WGS sequence"/>
</dbReference>
<dbReference type="AlphaFoldDB" id="L8HPS4"/>
<evidence type="ECO:0000313" key="1">
    <source>
        <dbReference type="EMBL" id="ELR45062.1"/>
    </source>
</evidence>
<accession>L8HPS4</accession>
<dbReference type="EMBL" id="JH884664">
    <property type="protein sequence ID" value="ELR45062.1"/>
    <property type="molecule type" value="Genomic_DNA"/>
</dbReference>
<name>L8HPS4_9CETA</name>
<feature type="non-terminal residue" evidence="1">
    <location>
        <position position="50"/>
    </location>
</feature>
<sequence>QAPLSMGFSRQKYWSGLPFPSPGDLPNPGIKPASLVSLALADGFFTTSTT</sequence>
<proteinExistence type="predicted"/>
<organism evidence="1 2">
    <name type="scientific">Bos mutus</name>
    <name type="common">wild yak</name>
    <dbReference type="NCBI Taxonomy" id="72004"/>
    <lineage>
        <taxon>Eukaryota</taxon>
        <taxon>Metazoa</taxon>
        <taxon>Chordata</taxon>
        <taxon>Craniata</taxon>
        <taxon>Vertebrata</taxon>
        <taxon>Euteleostomi</taxon>
        <taxon>Mammalia</taxon>
        <taxon>Eutheria</taxon>
        <taxon>Laurasiatheria</taxon>
        <taxon>Artiodactyla</taxon>
        <taxon>Ruminantia</taxon>
        <taxon>Pecora</taxon>
        <taxon>Bovidae</taxon>
        <taxon>Bovinae</taxon>
        <taxon>Bos</taxon>
    </lineage>
</organism>